<comment type="caution">
    <text evidence="20">The sequence shown here is derived from an EMBL/GenBank/DDBJ whole genome shotgun (WGS) entry which is preliminary data.</text>
</comment>
<keyword evidence="5 18" id="KW-1133">Transmembrane helix</keyword>
<feature type="transmembrane region" description="Helical" evidence="18">
    <location>
        <begin position="198"/>
        <end position="219"/>
    </location>
</feature>
<dbReference type="PRINTS" id="PR01822">
    <property type="entry name" value="CCYSTOKININR"/>
</dbReference>
<dbReference type="PRINTS" id="PR00237">
    <property type="entry name" value="GPCRRHODOPSN"/>
</dbReference>
<evidence type="ECO:0000256" key="6">
    <source>
        <dbReference type="ARBA" id="ARBA00023040"/>
    </source>
</evidence>
<keyword evidence="4 16" id="KW-0812">Transmembrane</keyword>
<feature type="transmembrane region" description="Helical" evidence="18">
    <location>
        <begin position="240"/>
        <end position="261"/>
    </location>
</feature>
<evidence type="ECO:0000313" key="20">
    <source>
        <dbReference type="EMBL" id="KPP62646.1"/>
    </source>
</evidence>
<reference evidence="20 21" key="1">
    <citation type="submission" date="2015-08" db="EMBL/GenBank/DDBJ databases">
        <title>The genome of the Asian arowana (Scleropages formosus).</title>
        <authorList>
            <person name="Tan M.H."/>
            <person name="Gan H.M."/>
            <person name="Croft L.J."/>
            <person name="Austin C.M."/>
        </authorList>
    </citation>
    <scope>NUCLEOTIDE SEQUENCE [LARGE SCALE GENOMIC DNA]</scope>
    <source>
        <strain evidence="20">Aro1</strain>
    </source>
</reference>
<evidence type="ECO:0000256" key="4">
    <source>
        <dbReference type="ARBA" id="ARBA00022692"/>
    </source>
</evidence>
<feature type="transmembrane region" description="Helical" evidence="18">
    <location>
        <begin position="436"/>
        <end position="457"/>
    </location>
</feature>
<evidence type="ECO:0000256" key="1">
    <source>
        <dbReference type="ARBA" id="ARBA00004651"/>
    </source>
</evidence>
<name>A0A0P7TYE1_SCLFO</name>
<keyword evidence="7 18" id="KW-0472">Membrane</keyword>
<dbReference type="CDD" id="cd15979">
    <property type="entry name" value="7tmA_CCK-BR"/>
    <property type="match status" value="1"/>
</dbReference>
<feature type="region of interest" description="Disordered" evidence="17">
    <location>
        <begin position="1"/>
        <end position="49"/>
    </location>
</feature>
<dbReference type="InterPro" id="IPR009126">
    <property type="entry name" value="Cholcskin_rcpt"/>
</dbReference>
<feature type="compositionally biased region" description="Polar residues" evidence="17">
    <location>
        <begin position="1"/>
        <end position="29"/>
    </location>
</feature>
<keyword evidence="9" id="KW-1015">Disulfide bond</keyword>
<comment type="similarity">
    <text evidence="16">Belongs to the G-protein coupled receptor 1 family.</text>
</comment>
<evidence type="ECO:0000256" key="2">
    <source>
        <dbReference type="ARBA" id="ARBA00019090"/>
    </source>
</evidence>
<feature type="transmembrane region" description="Helical" evidence="18">
    <location>
        <begin position="395"/>
        <end position="416"/>
    </location>
</feature>
<dbReference type="PRINTS" id="PR00527">
    <property type="entry name" value="GASTRINR"/>
</dbReference>
<keyword evidence="13" id="KW-0449">Lipoprotein</keyword>
<dbReference type="Gene3D" id="1.20.1070.10">
    <property type="entry name" value="Rhodopsin 7-helix transmembrane proteins"/>
    <property type="match status" value="1"/>
</dbReference>
<evidence type="ECO:0000259" key="19">
    <source>
        <dbReference type="PROSITE" id="PS50262"/>
    </source>
</evidence>
<dbReference type="AlphaFoldDB" id="A0A0P7TYE1"/>
<evidence type="ECO:0000256" key="17">
    <source>
        <dbReference type="SAM" id="MobiDB-lite"/>
    </source>
</evidence>
<evidence type="ECO:0000256" key="14">
    <source>
        <dbReference type="ARBA" id="ARBA00025402"/>
    </source>
</evidence>
<dbReference type="GO" id="GO:0015054">
    <property type="term" value="F:gastrin receptor activity"/>
    <property type="evidence" value="ECO:0007669"/>
    <property type="project" value="InterPro"/>
</dbReference>
<dbReference type="Proteomes" id="UP000034805">
    <property type="component" value="Unassembled WGS sequence"/>
</dbReference>
<dbReference type="InterPro" id="IPR000314">
    <property type="entry name" value="Gastrin_rcpt"/>
</dbReference>
<dbReference type="Pfam" id="PF00001">
    <property type="entry name" value="7tm_1"/>
    <property type="match status" value="1"/>
</dbReference>
<dbReference type="PANTHER" id="PTHR24238">
    <property type="entry name" value="G-PROTEIN COUPLED RECEPTOR"/>
    <property type="match status" value="1"/>
</dbReference>
<dbReference type="InterPro" id="IPR000276">
    <property type="entry name" value="GPCR_Rhodpsn"/>
</dbReference>
<dbReference type="PROSITE" id="PS00237">
    <property type="entry name" value="G_PROTEIN_RECEP_F1_1"/>
    <property type="match status" value="1"/>
</dbReference>
<protein>
    <recommendedName>
        <fullName evidence="2">Gastrin/cholecystokinin type B receptor</fullName>
    </recommendedName>
    <alternativeName>
        <fullName evidence="15">Cholecystokinin-2 receptor</fullName>
    </alternativeName>
</protein>
<feature type="compositionally biased region" description="Basic and acidic residues" evidence="17">
    <location>
        <begin position="37"/>
        <end position="49"/>
    </location>
</feature>
<keyword evidence="11" id="KW-0325">Glycoprotein</keyword>
<evidence type="ECO:0000256" key="9">
    <source>
        <dbReference type="ARBA" id="ARBA00023157"/>
    </source>
</evidence>
<proteinExistence type="inferred from homology"/>
<feature type="transmembrane region" description="Helical" evidence="18">
    <location>
        <begin position="127"/>
        <end position="150"/>
    </location>
</feature>
<evidence type="ECO:0000256" key="13">
    <source>
        <dbReference type="ARBA" id="ARBA00023288"/>
    </source>
</evidence>
<evidence type="ECO:0000256" key="18">
    <source>
        <dbReference type="SAM" id="Phobius"/>
    </source>
</evidence>
<dbReference type="SUPFAM" id="SSF81321">
    <property type="entry name" value="Family A G protein-coupled receptor-like"/>
    <property type="match status" value="1"/>
</dbReference>
<keyword evidence="10 16" id="KW-0675">Receptor</keyword>
<evidence type="ECO:0000256" key="11">
    <source>
        <dbReference type="ARBA" id="ARBA00023180"/>
    </source>
</evidence>
<evidence type="ECO:0000256" key="12">
    <source>
        <dbReference type="ARBA" id="ARBA00023224"/>
    </source>
</evidence>
<evidence type="ECO:0000256" key="16">
    <source>
        <dbReference type="RuleBase" id="RU000688"/>
    </source>
</evidence>
<evidence type="ECO:0000313" key="21">
    <source>
        <dbReference type="Proteomes" id="UP000034805"/>
    </source>
</evidence>
<sequence length="507" mass="55754">MGELLSTQSMSPSTHDIASDINLTESSGSVLRGPTVPERKTKRTMDVPKLEEDSSFAECMKAQSNSSLSAATNAADGVNISACGSVSVGPNLQPPSHKEHIPGAARNVALRAAALQAEYPEMHSVRILLYSLIFLLGVFGNLLIITVLLVNKRMRTVTNSFLLSLAVSDLTMAIFCMPFTLIPNLLEDFIFGAAMCKIVAYFMGISVSISTFSLVAIAIERYSAICNPLKSRVWQTRSHAYRVIAATWVISFLLMTPYPIFSALVTFSKPNNVTAHMCRLSWPRSQVEQSWYILLLFVLFFIPGVVMIIAYGLISRELYRGIRFELGQKREGGGLKNGLSGTMSSGSDEDDGCYIQVAKKPNALEMSALTPVGTAKAECPRSNTSEAKLMAKKRVIRMLIVIVTMFFICWMPVYSVNTWKAFDFQSAHRALSGAPISFIHLLSYTSACVNPIIYCFMNKRFRKALLSTFTCCSKPCRRLHQVDDDIATTGASLSKFSYTTVSTMGPS</sequence>
<gene>
    <name evidence="20" type="ORF">Z043_119158</name>
</gene>
<comment type="subcellular location">
    <subcellularLocation>
        <location evidence="1">Cell membrane</location>
        <topology evidence="1">Multi-pass membrane protein</topology>
    </subcellularLocation>
</comment>
<evidence type="ECO:0000256" key="5">
    <source>
        <dbReference type="ARBA" id="ARBA00022989"/>
    </source>
</evidence>
<dbReference type="InterPro" id="IPR017452">
    <property type="entry name" value="GPCR_Rhodpsn_7TM"/>
</dbReference>
<keyword evidence="6 16" id="KW-0297">G-protein coupled receptor</keyword>
<feature type="transmembrane region" description="Helical" evidence="18">
    <location>
        <begin position="291"/>
        <end position="314"/>
    </location>
</feature>
<dbReference type="PROSITE" id="PS50262">
    <property type="entry name" value="G_PROTEIN_RECEP_F1_2"/>
    <property type="match status" value="1"/>
</dbReference>
<dbReference type="STRING" id="113540.ENSSFOP00015036256"/>
<dbReference type="EMBL" id="JARO02008506">
    <property type="protein sequence ID" value="KPP62646.1"/>
    <property type="molecule type" value="Genomic_DNA"/>
</dbReference>
<evidence type="ECO:0000256" key="3">
    <source>
        <dbReference type="ARBA" id="ARBA00022475"/>
    </source>
</evidence>
<organism evidence="20 21">
    <name type="scientific">Scleropages formosus</name>
    <name type="common">Asian bonytongue</name>
    <name type="synonym">Osteoglossum formosum</name>
    <dbReference type="NCBI Taxonomy" id="113540"/>
    <lineage>
        <taxon>Eukaryota</taxon>
        <taxon>Metazoa</taxon>
        <taxon>Chordata</taxon>
        <taxon>Craniata</taxon>
        <taxon>Vertebrata</taxon>
        <taxon>Euteleostomi</taxon>
        <taxon>Actinopterygii</taxon>
        <taxon>Neopterygii</taxon>
        <taxon>Teleostei</taxon>
        <taxon>Osteoglossocephala</taxon>
        <taxon>Osteoglossomorpha</taxon>
        <taxon>Osteoglossiformes</taxon>
        <taxon>Osteoglossidae</taxon>
        <taxon>Scleropages</taxon>
    </lineage>
</organism>
<keyword evidence="8" id="KW-0564">Palmitate</keyword>
<keyword evidence="12 16" id="KW-0807">Transducer</keyword>
<keyword evidence="3" id="KW-1003">Cell membrane</keyword>
<evidence type="ECO:0000256" key="15">
    <source>
        <dbReference type="ARBA" id="ARBA00031093"/>
    </source>
</evidence>
<feature type="transmembrane region" description="Helical" evidence="18">
    <location>
        <begin position="162"/>
        <end position="186"/>
    </location>
</feature>
<evidence type="ECO:0000256" key="7">
    <source>
        <dbReference type="ARBA" id="ARBA00023136"/>
    </source>
</evidence>
<comment type="function">
    <text evidence="14">Receptor for gastrin and cholecystokinin. The CCK-B receptors occur throughout the central nervous system where they modulate anxiety, analgesia, arousal, and neuroleptic activity. This receptor mediates its action by association with G proteins that activate a phosphatidylinositol-calcium second messenger system.</text>
</comment>
<evidence type="ECO:0000256" key="10">
    <source>
        <dbReference type="ARBA" id="ARBA00023170"/>
    </source>
</evidence>
<dbReference type="SMART" id="SM01381">
    <property type="entry name" value="7TM_GPCR_Srsx"/>
    <property type="match status" value="1"/>
</dbReference>
<dbReference type="GO" id="GO:0008188">
    <property type="term" value="F:neuropeptide receptor activity"/>
    <property type="evidence" value="ECO:0007669"/>
    <property type="project" value="TreeGrafter"/>
</dbReference>
<feature type="domain" description="G-protein coupled receptors family 1 profile" evidence="19">
    <location>
        <begin position="140"/>
        <end position="454"/>
    </location>
</feature>
<evidence type="ECO:0000256" key="8">
    <source>
        <dbReference type="ARBA" id="ARBA00023139"/>
    </source>
</evidence>
<dbReference type="GO" id="GO:0005886">
    <property type="term" value="C:plasma membrane"/>
    <property type="evidence" value="ECO:0007669"/>
    <property type="project" value="UniProtKB-SubCell"/>
</dbReference>
<dbReference type="PANTHER" id="PTHR24238:SF79">
    <property type="entry name" value="GASTRIN_CHOLECYSTOKININ TYPE B RECEPTOR"/>
    <property type="match status" value="1"/>
</dbReference>
<accession>A0A0P7TYE1</accession>